<evidence type="ECO:0000313" key="3">
    <source>
        <dbReference type="Proteomes" id="UP001269819"/>
    </source>
</evidence>
<feature type="chain" id="PRO_5047376291" description="Lipoprotein" evidence="1">
    <location>
        <begin position="22"/>
        <end position="211"/>
    </location>
</feature>
<name>A0ABU3VSL0_9GAMM</name>
<feature type="signal peptide" evidence="1">
    <location>
        <begin position="1"/>
        <end position="21"/>
    </location>
</feature>
<keyword evidence="3" id="KW-1185">Reference proteome</keyword>
<dbReference type="RefSeq" id="WP_316972239.1">
    <property type="nucleotide sequence ID" value="NZ_JAWIIJ010000001.1"/>
</dbReference>
<gene>
    <name evidence="2" type="ORF">RYS15_01065</name>
</gene>
<accession>A0ABU3VSL0</accession>
<sequence length="211" mass="22839">MNRLAALISGLALLLGGCASQTELTSVALDREARGHYGRILVLSISGDQLVRKTVEDRIGATLARAGVTAVVAYPALPGELDGLGKQALRQRAEALVLEENAEAVLVASLIRDEVREEYVAPQINQIATPALHPGFGPYVGYHYDTVVTPGYFTSQREVFVQTSLFDVETGQAVWRAQSRTLNPVDLNDSVAEFSKVLVHRLQDDGMLPGR</sequence>
<evidence type="ECO:0000313" key="2">
    <source>
        <dbReference type="EMBL" id="MDV2077248.1"/>
    </source>
</evidence>
<reference evidence="2 3" key="1">
    <citation type="submission" date="2023-10" db="EMBL/GenBank/DDBJ databases">
        <title>Characteristics and mechanism of a salt-tolerant marine origin heterotrophic nitrifying- aerobic denitrifying bacteria Marinobacter xestospongiae HN1.</title>
        <authorList>
            <person name="Qi R."/>
        </authorList>
    </citation>
    <scope>NUCLEOTIDE SEQUENCE [LARGE SCALE GENOMIC DNA]</scope>
    <source>
        <strain evidence="2 3">HN1</strain>
    </source>
</reference>
<protein>
    <recommendedName>
        <fullName evidence="4">Lipoprotein</fullName>
    </recommendedName>
</protein>
<proteinExistence type="predicted"/>
<evidence type="ECO:0008006" key="4">
    <source>
        <dbReference type="Google" id="ProtNLM"/>
    </source>
</evidence>
<dbReference type="Proteomes" id="UP001269819">
    <property type="component" value="Unassembled WGS sequence"/>
</dbReference>
<dbReference type="PROSITE" id="PS51257">
    <property type="entry name" value="PROKAR_LIPOPROTEIN"/>
    <property type="match status" value="1"/>
</dbReference>
<evidence type="ECO:0000256" key="1">
    <source>
        <dbReference type="SAM" id="SignalP"/>
    </source>
</evidence>
<comment type="caution">
    <text evidence="2">The sequence shown here is derived from an EMBL/GenBank/DDBJ whole genome shotgun (WGS) entry which is preliminary data.</text>
</comment>
<keyword evidence="1" id="KW-0732">Signal</keyword>
<organism evidence="2 3">
    <name type="scientific">Marinobacter xestospongiae</name>
    <dbReference type="NCBI Taxonomy" id="994319"/>
    <lineage>
        <taxon>Bacteria</taxon>
        <taxon>Pseudomonadati</taxon>
        <taxon>Pseudomonadota</taxon>
        <taxon>Gammaproteobacteria</taxon>
        <taxon>Pseudomonadales</taxon>
        <taxon>Marinobacteraceae</taxon>
        <taxon>Marinobacter</taxon>
    </lineage>
</organism>
<dbReference type="EMBL" id="JAWIIJ010000001">
    <property type="protein sequence ID" value="MDV2077248.1"/>
    <property type="molecule type" value="Genomic_DNA"/>
</dbReference>